<evidence type="ECO:0000313" key="6">
    <source>
        <dbReference type="Ensembl" id="ENSSLUP00000007995.1"/>
    </source>
</evidence>
<name>A0A8C9XCJ6_SANLU</name>
<feature type="signal peptide" evidence="4">
    <location>
        <begin position="1"/>
        <end position="23"/>
    </location>
</feature>
<dbReference type="InterPro" id="IPR011893">
    <property type="entry name" value="Selenoprotein_Rdx-typ"/>
</dbReference>
<comment type="similarity">
    <text evidence="1 4">Belongs to the SelWTH family. Selenoprotein T subfamily.</text>
</comment>
<dbReference type="Pfam" id="PF10262">
    <property type="entry name" value="Rdx"/>
    <property type="match status" value="1"/>
</dbReference>
<proteinExistence type="inferred from homology"/>
<feature type="region of interest" description="Disordered" evidence="5">
    <location>
        <begin position="33"/>
        <end position="55"/>
    </location>
</feature>
<dbReference type="NCBIfam" id="TIGR02174">
    <property type="entry name" value="CXXU_selWTH"/>
    <property type="match status" value="1"/>
</dbReference>
<keyword evidence="3 4" id="KW-0676">Redox-active center</keyword>
<reference evidence="6" key="1">
    <citation type="submission" date="2025-08" db="UniProtKB">
        <authorList>
            <consortium name="Ensembl"/>
        </authorList>
    </citation>
    <scope>IDENTIFICATION</scope>
</reference>
<evidence type="ECO:0000256" key="4">
    <source>
        <dbReference type="RuleBase" id="RU362086"/>
    </source>
</evidence>
<evidence type="ECO:0000256" key="2">
    <source>
        <dbReference type="ARBA" id="ARBA00022729"/>
    </source>
</evidence>
<dbReference type="SUPFAM" id="SSF52833">
    <property type="entry name" value="Thioredoxin-like"/>
    <property type="match status" value="1"/>
</dbReference>
<keyword evidence="4" id="KW-0712">Selenocysteine</keyword>
<dbReference type="GO" id="GO:0004791">
    <property type="term" value="F:thioredoxin-disulfide reductase (NADPH) activity"/>
    <property type="evidence" value="ECO:0007669"/>
    <property type="project" value="TreeGrafter"/>
</dbReference>
<evidence type="ECO:0000256" key="1">
    <source>
        <dbReference type="ARBA" id="ARBA00007551"/>
    </source>
</evidence>
<dbReference type="PANTHER" id="PTHR13544">
    <property type="entry name" value="SELENOPROTEIN T"/>
    <property type="match status" value="1"/>
</dbReference>
<organism evidence="6 7">
    <name type="scientific">Sander lucioperca</name>
    <name type="common">Pike-perch</name>
    <name type="synonym">Perca lucioperca</name>
    <dbReference type="NCBI Taxonomy" id="283035"/>
    <lineage>
        <taxon>Eukaryota</taxon>
        <taxon>Metazoa</taxon>
        <taxon>Chordata</taxon>
        <taxon>Craniata</taxon>
        <taxon>Vertebrata</taxon>
        <taxon>Euteleostomi</taxon>
        <taxon>Actinopterygii</taxon>
        <taxon>Neopterygii</taxon>
        <taxon>Teleostei</taxon>
        <taxon>Neoteleostei</taxon>
        <taxon>Acanthomorphata</taxon>
        <taxon>Eupercaria</taxon>
        <taxon>Perciformes</taxon>
        <taxon>Percoidei</taxon>
        <taxon>Percidae</taxon>
        <taxon>Luciopercinae</taxon>
        <taxon>Sander</taxon>
    </lineage>
</organism>
<dbReference type="AlphaFoldDB" id="A0A8C9XCJ6"/>
<dbReference type="Gene3D" id="3.40.30.10">
    <property type="entry name" value="Glutaredoxin"/>
    <property type="match status" value="1"/>
</dbReference>
<accession>A0A8C9XCJ6</accession>
<evidence type="ECO:0000256" key="5">
    <source>
        <dbReference type="SAM" id="MobiDB-lite"/>
    </source>
</evidence>
<keyword evidence="2 4" id="KW-0732">Signal</keyword>
<dbReference type="InterPro" id="IPR036249">
    <property type="entry name" value="Thioredoxin-like_sf"/>
</dbReference>
<dbReference type="GO" id="GO:0005789">
    <property type="term" value="C:endoplasmic reticulum membrane"/>
    <property type="evidence" value="ECO:0007669"/>
    <property type="project" value="TreeGrafter"/>
</dbReference>
<evidence type="ECO:0000313" key="7">
    <source>
        <dbReference type="Proteomes" id="UP000694568"/>
    </source>
</evidence>
<dbReference type="Proteomes" id="UP000694568">
    <property type="component" value="Unplaced"/>
</dbReference>
<dbReference type="InterPro" id="IPR019389">
    <property type="entry name" value="Selenoprotein_T"/>
</dbReference>
<gene>
    <name evidence="6" type="primary">selenot2</name>
</gene>
<dbReference type="GO" id="GO:0045454">
    <property type="term" value="P:cell redox homeostasis"/>
    <property type="evidence" value="ECO:0007669"/>
    <property type="project" value="TreeGrafter"/>
</dbReference>
<reference evidence="6" key="2">
    <citation type="submission" date="2025-09" db="UniProtKB">
        <authorList>
            <consortium name="Ensembl"/>
        </authorList>
    </citation>
    <scope>IDENTIFICATION</scope>
</reference>
<evidence type="ECO:0000256" key="3">
    <source>
        <dbReference type="ARBA" id="ARBA00023284"/>
    </source>
</evidence>
<feature type="chain" id="PRO_5034799255" description="Selenoprotein T" evidence="4">
    <location>
        <begin position="24"/>
        <end position="213"/>
    </location>
</feature>
<dbReference type="PANTHER" id="PTHR13544:SF6">
    <property type="entry name" value="SELENOPROTEIN T2"/>
    <property type="match status" value="1"/>
</dbReference>
<sequence length="213" mass="23705">MAEYSQAGLLAALLLFTALTVRDVYVGRSNPPRALQEAHSQSADSPGLSPGPGKPAKPSLYTGPLLKFQYCKVFQEYSRAISQLYPDIHIEGENYPPTPLNRALGQLVSFLKLVSILLVVSGQNPFLLFGLDTPRAWTWSQDNKIFSCLMAFFLCNMMETHFLSTGAFEVTLNDVPVWSKLQSGYVPNIQEIFQILDNQLKMNQLDPLSFSSP</sequence>
<protein>
    <recommendedName>
        <fullName evidence="4">Selenoprotein T</fullName>
    </recommendedName>
</protein>
<keyword evidence="7" id="KW-1185">Reference proteome</keyword>
<dbReference type="GeneTree" id="ENSGT00390000011725"/>
<dbReference type="Ensembl" id="ENSSLUT00000008238.1">
    <property type="protein sequence ID" value="ENSSLUP00000007995.1"/>
    <property type="gene ID" value="ENSSLUG00000003755.1"/>
</dbReference>